<evidence type="ECO:0000256" key="2">
    <source>
        <dbReference type="ARBA" id="ARBA00013194"/>
    </source>
</evidence>
<dbReference type="PROSITE" id="PS00170">
    <property type="entry name" value="CSA_PPIASE_1"/>
    <property type="match status" value="1"/>
</dbReference>
<evidence type="ECO:0000259" key="6">
    <source>
        <dbReference type="PROSITE" id="PS50072"/>
    </source>
</evidence>
<comment type="function">
    <text evidence="1">PPIases accelerate the folding of proteins. It catalyzes the cis-trans isomerization of proline imidic peptide bonds in oligopeptides.</text>
</comment>
<feature type="domain" description="PPIase cyclophilin-type" evidence="6">
    <location>
        <begin position="68"/>
        <end position="223"/>
    </location>
</feature>
<dbReference type="PANTHER" id="PTHR45625">
    <property type="entry name" value="PEPTIDYL-PROLYL CIS-TRANS ISOMERASE-RELATED"/>
    <property type="match status" value="1"/>
</dbReference>
<name>A0A7C1JI80_9CHLR</name>
<evidence type="ECO:0000256" key="1">
    <source>
        <dbReference type="ARBA" id="ARBA00002388"/>
    </source>
</evidence>
<dbReference type="Pfam" id="PF00160">
    <property type="entry name" value="Pro_isomerase"/>
    <property type="match status" value="2"/>
</dbReference>
<dbReference type="PANTHER" id="PTHR45625:SF4">
    <property type="entry name" value="PEPTIDYLPROLYL ISOMERASE DOMAIN AND WD REPEAT-CONTAINING PROTEIN 1"/>
    <property type="match status" value="1"/>
</dbReference>
<dbReference type="PROSITE" id="PS50072">
    <property type="entry name" value="CSA_PPIASE_2"/>
    <property type="match status" value="2"/>
</dbReference>
<proteinExistence type="predicted"/>
<dbReference type="SUPFAM" id="SSF50891">
    <property type="entry name" value="Cyclophilin-like"/>
    <property type="match status" value="2"/>
</dbReference>
<sequence>MRIAIGLLLSLFVSIAVMAACTLPGTPQAGESNAEQLPASSGAAAQLEPAERNNMYSAAPEMTIDPSRYYYATIKTERGDIKVQLFADRSPMTVNNFVFLAREGFYDNTTFHRVIDGFMAQGGDPTGTGMGGPGYTFADEFWPGATFDRPGLLAMANAGPGTNGSQFFITFEPTPWLNGNHTIFGEVIEGQEVLDLLTRRDPATNPTEPGDRIYTILIEESDSSILPTPTPLPPTPTPFPPTSLSGDRPLADLSGEEKANYFNTAPAMVIDPAKTYTATIRTSQGNLVVALRSQEAPVAVNNFVVLANLGFYDKTPVNDVNPDLLVVIGAPDNDPFNDAGYVIRPEVGLSGAPAAGAVAYRTLSQDVDGAIVASSSQLFLAIAPPPPDVNDAYSFFGQIVEGLEILATLTVSDTVESVTIVEE</sequence>
<keyword evidence="5" id="KW-0732">Signal</keyword>
<comment type="caution">
    <text evidence="7">The sequence shown here is derived from an EMBL/GenBank/DDBJ whole genome shotgun (WGS) entry which is preliminary data.</text>
</comment>
<keyword evidence="4" id="KW-0413">Isomerase</keyword>
<evidence type="ECO:0000256" key="4">
    <source>
        <dbReference type="ARBA" id="ARBA00023235"/>
    </source>
</evidence>
<dbReference type="PRINTS" id="PR00153">
    <property type="entry name" value="CSAPPISMRASE"/>
</dbReference>
<dbReference type="GO" id="GO:0006457">
    <property type="term" value="P:protein folding"/>
    <property type="evidence" value="ECO:0007669"/>
    <property type="project" value="InterPro"/>
</dbReference>
<evidence type="ECO:0000313" key="7">
    <source>
        <dbReference type="EMBL" id="HDX29862.1"/>
    </source>
</evidence>
<evidence type="ECO:0000256" key="5">
    <source>
        <dbReference type="SAM" id="SignalP"/>
    </source>
</evidence>
<accession>A0A7C1JI80</accession>
<protein>
    <recommendedName>
        <fullName evidence="2">peptidylprolyl isomerase</fullName>
        <ecNumber evidence="2">5.2.1.8</ecNumber>
    </recommendedName>
</protein>
<reference evidence="7" key="1">
    <citation type="journal article" date="2020" name="mSystems">
        <title>Genome- and Community-Level Interaction Insights into Carbon Utilization and Element Cycling Functions of Hydrothermarchaeota in Hydrothermal Sediment.</title>
        <authorList>
            <person name="Zhou Z."/>
            <person name="Liu Y."/>
            <person name="Xu W."/>
            <person name="Pan J."/>
            <person name="Luo Z.H."/>
            <person name="Li M."/>
        </authorList>
    </citation>
    <scope>NUCLEOTIDE SEQUENCE [LARGE SCALE GENOMIC DNA]</scope>
    <source>
        <strain evidence="7">SpSt-289</strain>
    </source>
</reference>
<feature type="signal peptide" evidence="5">
    <location>
        <begin position="1"/>
        <end position="19"/>
    </location>
</feature>
<keyword evidence="3" id="KW-0697">Rotamase</keyword>
<dbReference type="EC" id="5.2.1.8" evidence="2"/>
<dbReference type="InterPro" id="IPR020892">
    <property type="entry name" value="Cyclophilin-type_PPIase_CS"/>
</dbReference>
<dbReference type="InterPro" id="IPR044666">
    <property type="entry name" value="Cyclophilin_A-like"/>
</dbReference>
<feature type="chain" id="PRO_5027707867" description="peptidylprolyl isomerase" evidence="5">
    <location>
        <begin position="20"/>
        <end position="423"/>
    </location>
</feature>
<dbReference type="InterPro" id="IPR029000">
    <property type="entry name" value="Cyclophilin-like_dom_sf"/>
</dbReference>
<dbReference type="AlphaFoldDB" id="A0A7C1JI80"/>
<organism evidence="7">
    <name type="scientific">Caldilinea aerophila</name>
    <dbReference type="NCBI Taxonomy" id="133453"/>
    <lineage>
        <taxon>Bacteria</taxon>
        <taxon>Bacillati</taxon>
        <taxon>Chloroflexota</taxon>
        <taxon>Caldilineae</taxon>
        <taxon>Caldilineales</taxon>
        <taxon>Caldilineaceae</taxon>
        <taxon>Caldilinea</taxon>
    </lineage>
</organism>
<feature type="domain" description="PPIase cyclophilin-type" evidence="6">
    <location>
        <begin position="285"/>
        <end position="423"/>
    </location>
</feature>
<dbReference type="Gene3D" id="2.40.100.10">
    <property type="entry name" value="Cyclophilin-like"/>
    <property type="match status" value="2"/>
</dbReference>
<dbReference type="PROSITE" id="PS51257">
    <property type="entry name" value="PROKAR_LIPOPROTEIN"/>
    <property type="match status" value="1"/>
</dbReference>
<evidence type="ECO:0000256" key="3">
    <source>
        <dbReference type="ARBA" id="ARBA00023110"/>
    </source>
</evidence>
<gene>
    <name evidence="7" type="ORF">ENQ20_00025</name>
</gene>
<dbReference type="CDD" id="cd00317">
    <property type="entry name" value="cyclophilin"/>
    <property type="match status" value="1"/>
</dbReference>
<dbReference type="GO" id="GO:0003755">
    <property type="term" value="F:peptidyl-prolyl cis-trans isomerase activity"/>
    <property type="evidence" value="ECO:0007669"/>
    <property type="project" value="UniProtKB-KW"/>
</dbReference>
<dbReference type="InterPro" id="IPR002130">
    <property type="entry name" value="Cyclophilin-type_PPIase_dom"/>
</dbReference>
<dbReference type="EMBL" id="DSMG01000001">
    <property type="protein sequence ID" value="HDX29862.1"/>
    <property type="molecule type" value="Genomic_DNA"/>
</dbReference>